<dbReference type="Proteomes" id="UP000326453">
    <property type="component" value="Plasmid pPAN2"/>
</dbReference>
<dbReference type="Proteomes" id="UP000273626">
    <property type="component" value="Unassembled WGS sequence"/>
</dbReference>
<name>A0A1I5IGW8_PARPN</name>
<dbReference type="OrthoDB" id="8480894at2"/>
<dbReference type="GeneID" id="51370540"/>
<organism evidence="2 6">
    <name type="scientific">Paracoccus pantotrophus</name>
    <name type="common">Thiosphaera pantotropha</name>
    <dbReference type="NCBI Taxonomy" id="82367"/>
    <lineage>
        <taxon>Bacteria</taxon>
        <taxon>Pseudomonadati</taxon>
        <taxon>Pseudomonadota</taxon>
        <taxon>Alphaproteobacteria</taxon>
        <taxon>Rhodobacterales</taxon>
        <taxon>Paracoccaceae</taxon>
        <taxon>Paracoccus</taxon>
    </lineage>
</organism>
<reference evidence="2 6" key="3">
    <citation type="submission" date="2020-07" db="EMBL/GenBank/DDBJ databases">
        <title>The complete genome of Paracoccus pantotrophus ACCC 10489.</title>
        <authorList>
            <person name="Si Y."/>
        </authorList>
    </citation>
    <scope>NUCLEOTIDE SEQUENCE [LARGE SCALE GENOMIC DNA]</scope>
    <source>
        <strain evidence="2 6">ACCC10489</strain>
        <plasmid evidence="2 6">unnamed1</plasmid>
    </source>
</reference>
<accession>A0A1I5IGW8</accession>
<dbReference type="EMBL" id="RBLI01000003">
    <property type="protein sequence ID" value="RKS43217.1"/>
    <property type="molecule type" value="Genomic_DNA"/>
</dbReference>
<dbReference type="EMBL" id="CP044425">
    <property type="protein sequence ID" value="QFG36209.1"/>
    <property type="molecule type" value="Genomic_DNA"/>
</dbReference>
<geneLocation type="plasmid" evidence="2 6">
    <name>unnamed1</name>
</geneLocation>
<reference evidence="3 4" key="1">
    <citation type="submission" date="2018-10" db="EMBL/GenBank/DDBJ databases">
        <title>Genomic Encyclopedia of Archaeal and Bacterial Type Strains, Phase II (KMG-II): from individual species to whole genera.</title>
        <authorList>
            <person name="Goeker M."/>
        </authorList>
    </citation>
    <scope>NUCLEOTIDE SEQUENCE [LARGE SCALE GENOMIC DNA]</scope>
    <source>
        <strain evidence="4">ATCC 35512 / DSM 2944 / CIP 106514 / LMD 82.5 / NBRC 102493 / NCCB 82005 / GB17</strain>
        <strain evidence="3">DSM 2944</strain>
    </source>
</reference>
<evidence type="ECO:0000313" key="6">
    <source>
        <dbReference type="Proteomes" id="UP000509322"/>
    </source>
</evidence>
<keyword evidence="4" id="KW-1185">Reference proteome</keyword>
<evidence type="ECO:0000313" key="4">
    <source>
        <dbReference type="Proteomes" id="UP000273626"/>
    </source>
</evidence>
<sequence length="107" mass="11497">MDIEKFSLRNGGGFVAKLHVVAAPPDGGSSQTYEENTDIPLGQEKTVDLGSLKIPEGSRVKLKAFVVWGNDNVAQQAFVYRKGTNKTAKYSITGTTLDNQLGLIGVQ</sequence>
<dbReference type="RefSeq" id="WP_028710177.1">
    <property type="nucleotide sequence ID" value="NZ_CP038205.1"/>
</dbReference>
<gene>
    <name evidence="3" type="ORF">BDE18_4181</name>
    <name evidence="1" type="ORF">ESD82_08175</name>
    <name evidence="2" type="ORF">HYQ43_20805</name>
</gene>
<dbReference type="AlphaFoldDB" id="A0A1I5IGW8"/>
<proteinExistence type="predicted"/>
<dbReference type="KEGG" id="ppan:ESD82_08175"/>
<reference evidence="1 5" key="2">
    <citation type="submission" date="2019-01" db="EMBL/GenBank/DDBJ databases">
        <title>Complete Genome Sequence and Annotation of the Paracoccus pantotrophus type strain DSM 2944.</title>
        <authorList>
            <person name="Bockwoldt J.A."/>
            <person name="Zimmermann M."/>
            <person name="Tiso T."/>
            <person name="Blank L.M."/>
        </authorList>
    </citation>
    <scope>NUCLEOTIDE SEQUENCE [LARGE SCALE GENOMIC DNA]</scope>
    <source>
        <strain evidence="1 5">DSM 2944</strain>
        <plasmid evidence="1">pPAN2</plasmid>
        <plasmid evidence="5">ppan2</plasmid>
    </source>
</reference>
<dbReference type="EMBL" id="CP058691">
    <property type="protein sequence ID" value="QLH16661.1"/>
    <property type="molecule type" value="Genomic_DNA"/>
</dbReference>
<evidence type="ECO:0000313" key="3">
    <source>
        <dbReference type="EMBL" id="RKS43217.1"/>
    </source>
</evidence>
<evidence type="ECO:0000313" key="5">
    <source>
        <dbReference type="Proteomes" id="UP000326453"/>
    </source>
</evidence>
<dbReference type="Proteomes" id="UP000509322">
    <property type="component" value="Plasmid unnamed1"/>
</dbReference>
<geneLocation type="plasmid" evidence="5">
    <name>ppan2</name>
</geneLocation>
<evidence type="ECO:0000313" key="2">
    <source>
        <dbReference type="EMBL" id="QLH16661.1"/>
    </source>
</evidence>
<geneLocation type="plasmid" evidence="1">
    <name>pPAN2</name>
</geneLocation>
<keyword evidence="2" id="KW-0614">Plasmid</keyword>
<evidence type="ECO:0000313" key="1">
    <source>
        <dbReference type="EMBL" id="QFG36209.1"/>
    </source>
</evidence>
<protein>
    <submittedName>
        <fullName evidence="2">Uncharacterized protein</fullName>
    </submittedName>
</protein>